<dbReference type="OrthoDB" id="6310850at2"/>
<keyword evidence="3" id="KW-1185">Reference proteome</keyword>
<sequence>MSDTYKRRRRNLKASLAYYLQPGLSKTRIKSFLFKLMPYKTDVPLVRIGGAGDGGYLVPDVLDGLVACFSPGVSDSMDFDMDMMNRGVPSFMADASVEGLVEDHPLATFDKLFIGPETDGEFITLDDWVARYAPKSGDMILQMDIEGAEFTTLPTVSDTTLSRFRIVVLELHNMGRVFRAGKLAEYEAMMDKLLRHYTVVHTHVNNCAPLVTAAGVNVPPVLELTLLRHDFVKNAQLQTNLPHPLDKPNVPDREDYTLPSDWAAFKS</sequence>
<dbReference type="InterPro" id="IPR006342">
    <property type="entry name" value="FkbM_mtfrase"/>
</dbReference>
<dbReference type="KEGG" id="spse:SULPSESMR1_01217"/>
<dbReference type="AlphaFoldDB" id="A0A221JZ79"/>
<accession>A0A221JZ79</accession>
<dbReference type="Proteomes" id="UP000199754">
    <property type="component" value="Chromosome"/>
</dbReference>
<gene>
    <name evidence="2" type="ORF">SULPSESMR1_01217</name>
</gene>
<feature type="domain" description="Methyltransferase FkbM" evidence="1">
    <location>
        <begin position="123"/>
        <end position="184"/>
    </location>
</feature>
<dbReference type="RefSeq" id="WP_089420000.1">
    <property type="nucleotide sequence ID" value="NZ_CP022415.1"/>
</dbReference>
<name>A0A221JZ79_9RHOB</name>
<evidence type="ECO:0000313" key="2">
    <source>
        <dbReference type="EMBL" id="ASM72039.1"/>
    </source>
</evidence>
<reference evidence="2 3" key="1">
    <citation type="submission" date="2017-07" db="EMBL/GenBank/DDBJ databases">
        <title>Genome Sequence of Sulfitobacter pseudonitzschiae Strain SMR1 Isolated from a culture of the Diatom Skeletonema marinoi.</title>
        <authorList>
            <person name="Topel M."/>
            <person name="Pinder M.I.M."/>
            <person name="Johansson O.N."/>
            <person name="Kourtchenko O."/>
            <person name="Godhe A."/>
            <person name="Clarke A.K."/>
        </authorList>
    </citation>
    <scope>NUCLEOTIDE SEQUENCE [LARGE SCALE GENOMIC DNA]</scope>
    <source>
        <strain evidence="2 3">SMR1</strain>
    </source>
</reference>
<dbReference type="EMBL" id="CP022415">
    <property type="protein sequence ID" value="ASM72039.1"/>
    <property type="molecule type" value="Genomic_DNA"/>
</dbReference>
<evidence type="ECO:0000313" key="3">
    <source>
        <dbReference type="Proteomes" id="UP000199754"/>
    </source>
</evidence>
<proteinExistence type="predicted"/>
<protein>
    <recommendedName>
        <fullName evidence="1">Methyltransferase FkbM domain-containing protein</fullName>
    </recommendedName>
</protein>
<organism evidence="2 3">
    <name type="scientific">Pseudosulfitobacter pseudonitzschiae</name>
    <dbReference type="NCBI Taxonomy" id="1402135"/>
    <lineage>
        <taxon>Bacteria</taxon>
        <taxon>Pseudomonadati</taxon>
        <taxon>Pseudomonadota</taxon>
        <taxon>Alphaproteobacteria</taxon>
        <taxon>Rhodobacterales</taxon>
        <taxon>Roseobacteraceae</taxon>
        <taxon>Pseudosulfitobacter</taxon>
    </lineage>
</organism>
<dbReference type="Pfam" id="PF05050">
    <property type="entry name" value="Methyltransf_21"/>
    <property type="match status" value="1"/>
</dbReference>
<evidence type="ECO:0000259" key="1">
    <source>
        <dbReference type="Pfam" id="PF05050"/>
    </source>
</evidence>